<reference evidence="5 6" key="1">
    <citation type="journal article" date="2018" name="Evol. Lett.">
        <title>Horizontal gene cluster transfer increased hallucinogenic mushroom diversity.</title>
        <authorList>
            <person name="Reynolds H.T."/>
            <person name="Vijayakumar V."/>
            <person name="Gluck-Thaler E."/>
            <person name="Korotkin H.B."/>
            <person name="Matheny P.B."/>
            <person name="Slot J.C."/>
        </authorList>
    </citation>
    <scope>NUCLEOTIDE SEQUENCE [LARGE SCALE GENOMIC DNA]</scope>
    <source>
        <strain evidence="5 6">SRW20</strain>
    </source>
</reference>
<feature type="domain" description="BZIP" evidence="4">
    <location>
        <begin position="26"/>
        <end position="40"/>
    </location>
</feature>
<dbReference type="InterPro" id="IPR004827">
    <property type="entry name" value="bZIP"/>
</dbReference>
<evidence type="ECO:0000256" key="1">
    <source>
        <dbReference type="ARBA" id="ARBA00004123"/>
    </source>
</evidence>
<proteinExistence type="predicted"/>
<feature type="region of interest" description="Disordered" evidence="3">
    <location>
        <begin position="93"/>
        <end position="115"/>
    </location>
</feature>
<evidence type="ECO:0000256" key="2">
    <source>
        <dbReference type="ARBA" id="ARBA00023242"/>
    </source>
</evidence>
<dbReference type="PANTHER" id="PTHR40621:SF6">
    <property type="entry name" value="AP-1-LIKE TRANSCRIPTION FACTOR YAP1-RELATED"/>
    <property type="match status" value="1"/>
</dbReference>
<dbReference type="PROSITE" id="PS00036">
    <property type="entry name" value="BZIP_BASIC"/>
    <property type="match status" value="1"/>
</dbReference>
<dbReference type="InterPro" id="IPR050936">
    <property type="entry name" value="AP-1-like"/>
</dbReference>
<dbReference type="GO" id="GO:0090575">
    <property type="term" value="C:RNA polymerase II transcription regulator complex"/>
    <property type="evidence" value="ECO:0007669"/>
    <property type="project" value="TreeGrafter"/>
</dbReference>
<feature type="region of interest" description="Disordered" evidence="3">
    <location>
        <begin position="320"/>
        <end position="349"/>
    </location>
</feature>
<dbReference type="InParanoid" id="A0A409WR41"/>
<keyword evidence="6" id="KW-1185">Reference proteome</keyword>
<dbReference type="OrthoDB" id="2285533at2759"/>
<protein>
    <recommendedName>
        <fullName evidence="4">BZIP domain-containing protein</fullName>
    </recommendedName>
</protein>
<comment type="caution">
    <text evidence="5">The sequence shown here is derived from an EMBL/GenBank/DDBJ whole genome shotgun (WGS) entry which is preliminary data.</text>
</comment>
<evidence type="ECO:0000313" key="5">
    <source>
        <dbReference type="EMBL" id="PPQ80951.1"/>
    </source>
</evidence>
<dbReference type="PANTHER" id="PTHR40621">
    <property type="entry name" value="TRANSCRIPTION FACTOR KAPC-RELATED"/>
    <property type="match status" value="1"/>
</dbReference>
<dbReference type="GO" id="GO:0000976">
    <property type="term" value="F:transcription cis-regulatory region binding"/>
    <property type="evidence" value="ECO:0007669"/>
    <property type="project" value="InterPro"/>
</dbReference>
<dbReference type="CDD" id="cd14688">
    <property type="entry name" value="bZIP_YAP"/>
    <property type="match status" value="1"/>
</dbReference>
<organism evidence="5 6">
    <name type="scientific">Gymnopilus dilepis</name>
    <dbReference type="NCBI Taxonomy" id="231916"/>
    <lineage>
        <taxon>Eukaryota</taxon>
        <taxon>Fungi</taxon>
        <taxon>Dikarya</taxon>
        <taxon>Basidiomycota</taxon>
        <taxon>Agaricomycotina</taxon>
        <taxon>Agaricomycetes</taxon>
        <taxon>Agaricomycetidae</taxon>
        <taxon>Agaricales</taxon>
        <taxon>Agaricineae</taxon>
        <taxon>Hymenogastraceae</taxon>
        <taxon>Gymnopilus</taxon>
    </lineage>
</organism>
<sequence length="349" mass="38716">MSNTQVITIPEQTADDDAANLANLLRKKKNAVAQANFRARKEAYAASLERTVTRLETALVELQVSWRRCQEEISKLRRENDLLRMGLENGMSSGLSRAQRVRQGSHASLGPGPPLPHRLQVTPLPSHSDSPFSTLPLFTAPIFNAEKATIDSVHNNHLGEAFLPRFDHQLSRGLFLPAHQPNGLSSEMQANCEGTTTRYDTHQASIPAQCNTTSPLQRGQAASSFHYHLSAPGQGLQRDGPLSEVLIQRPMQSSNSDAIFRADLLDYNAERRTYTQVRKYCDEHEDESAQPSSKREMLPTATGLPIADISNIRSSACIGKGRIRTNPTVQQKRRRRPTKSAILADRPRG</sequence>
<dbReference type="Proteomes" id="UP000284706">
    <property type="component" value="Unassembled WGS sequence"/>
</dbReference>
<name>A0A409WR41_9AGAR</name>
<keyword evidence="2" id="KW-0539">Nucleus</keyword>
<dbReference type="Gene3D" id="1.20.5.170">
    <property type="match status" value="1"/>
</dbReference>
<dbReference type="InterPro" id="IPR046347">
    <property type="entry name" value="bZIP_sf"/>
</dbReference>
<dbReference type="STRING" id="231916.A0A409WR41"/>
<gene>
    <name evidence="5" type="ORF">CVT26_014690</name>
</gene>
<dbReference type="AlphaFoldDB" id="A0A409WR41"/>
<dbReference type="GO" id="GO:0001228">
    <property type="term" value="F:DNA-binding transcription activator activity, RNA polymerase II-specific"/>
    <property type="evidence" value="ECO:0007669"/>
    <property type="project" value="TreeGrafter"/>
</dbReference>
<comment type="subcellular location">
    <subcellularLocation>
        <location evidence="1">Nucleus</location>
    </subcellularLocation>
</comment>
<evidence type="ECO:0000259" key="4">
    <source>
        <dbReference type="PROSITE" id="PS00036"/>
    </source>
</evidence>
<dbReference type="SUPFAM" id="SSF57959">
    <property type="entry name" value="Leucine zipper domain"/>
    <property type="match status" value="1"/>
</dbReference>
<evidence type="ECO:0000313" key="6">
    <source>
        <dbReference type="Proteomes" id="UP000284706"/>
    </source>
</evidence>
<evidence type="ECO:0000256" key="3">
    <source>
        <dbReference type="SAM" id="MobiDB-lite"/>
    </source>
</evidence>
<accession>A0A409WR41</accession>
<dbReference type="EMBL" id="NHYE01004915">
    <property type="protein sequence ID" value="PPQ80951.1"/>
    <property type="molecule type" value="Genomic_DNA"/>
</dbReference>